<evidence type="ECO:0000313" key="1">
    <source>
        <dbReference type="EMBL" id="KKK59135.1"/>
    </source>
</evidence>
<dbReference type="AlphaFoldDB" id="A0A0F8XDU3"/>
<sequence length="62" mass="6518">MPKDITVTTTKEGAQYLLDAIDTHVKTHGLRVAPMGVMLLGQIQAAAGSMADEVVPAEPKEA</sequence>
<name>A0A0F8XDU3_9ZZZZ</name>
<accession>A0A0F8XDU3</accession>
<protein>
    <submittedName>
        <fullName evidence="1">Uncharacterized protein</fullName>
    </submittedName>
</protein>
<proteinExistence type="predicted"/>
<comment type="caution">
    <text evidence="1">The sequence shown here is derived from an EMBL/GenBank/DDBJ whole genome shotgun (WGS) entry which is preliminary data.</text>
</comment>
<gene>
    <name evidence="1" type="ORF">LCGC14_3037410</name>
</gene>
<organism evidence="1">
    <name type="scientific">marine sediment metagenome</name>
    <dbReference type="NCBI Taxonomy" id="412755"/>
    <lineage>
        <taxon>unclassified sequences</taxon>
        <taxon>metagenomes</taxon>
        <taxon>ecological metagenomes</taxon>
    </lineage>
</organism>
<dbReference type="EMBL" id="LAZR01063628">
    <property type="protein sequence ID" value="KKK59135.1"/>
    <property type="molecule type" value="Genomic_DNA"/>
</dbReference>
<reference evidence="1" key="1">
    <citation type="journal article" date="2015" name="Nature">
        <title>Complex archaea that bridge the gap between prokaryotes and eukaryotes.</title>
        <authorList>
            <person name="Spang A."/>
            <person name="Saw J.H."/>
            <person name="Jorgensen S.L."/>
            <person name="Zaremba-Niedzwiedzka K."/>
            <person name="Martijn J."/>
            <person name="Lind A.E."/>
            <person name="van Eijk R."/>
            <person name="Schleper C."/>
            <person name="Guy L."/>
            <person name="Ettema T.J."/>
        </authorList>
    </citation>
    <scope>NUCLEOTIDE SEQUENCE</scope>
</reference>